<dbReference type="InterPro" id="IPR050797">
    <property type="entry name" value="Carb_Metab_Trans_Reg"/>
</dbReference>
<dbReference type="AlphaFoldDB" id="A0A6A7A7W4"/>
<dbReference type="GO" id="GO:0008270">
    <property type="term" value="F:zinc ion binding"/>
    <property type="evidence" value="ECO:0007669"/>
    <property type="project" value="InterPro"/>
</dbReference>
<evidence type="ECO:0000259" key="2">
    <source>
        <dbReference type="SMART" id="SM00906"/>
    </source>
</evidence>
<name>A0A6A7A7W4_9PLEO</name>
<dbReference type="GO" id="GO:0003677">
    <property type="term" value="F:DNA binding"/>
    <property type="evidence" value="ECO:0007669"/>
    <property type="project" value="InterPro"/>
</dbReference>
<protein>
    <recommendedName>
        <fullName evidence="2">Xylanolytic transcriptional activator regulatory domain-containing protein</fullName>
    </recommendedName>
</protein>
<dbReference type="CDD" id="cd12148">
    <property type="entry name" value="fungal_TF_MHR"/>
    <property type="match status" value="1"/>
</dbReference>
<dbReference type="GO" id="GO:0001080">
    <property type="term" value="P:nitrogen catabolite activation of transcription from RNA polymerase II promoter"/>
    <property type="evidence" value="ECO:0007669"/>
    <property type="project" value="TreeGrafter"/>
</dbReference>
<feature type="domain" description="Xylanolytic transcriptional activator regulatory" evidence="2">
    <location>
        <begin position="181"/>
        <end position="252"/>
    </location>
</feature>
<dbReference type="GO" id="GO:0005634">
    <property type="term" value="C:nucleus"/>
    <property type="evidence" value="ECO:0007669"/>
    <property type="project" value="TreeGrafter"/>
</dbReference>
<accession>A0A6A7A7W4</accession>
<evidence type="ECO:0000313" key="4">
    <source>
        <dbReference type="Proteomes" id="UP000799424"/>
    </source>
</evidence>
<reference evidence="3" key="1">
    <citation type="journal article" date="2020" name="Stud. Mycol.">
        <title>101 Dothideomycetes genomes: a test case for predicting lifestyles and emergence of pathogens.</title>
        <authorList>
            <person name="Haridas S."/>
            <person name="Albert R."/>
            <person name="Binder M."/>
            <person name="Bloem J."/>
            <person name="Labutti K."/>
            <person name="Salamov A."/>
            <person name="Andreopoulos B."/>
            <person name="Baker S."/>
            <person name="Barry K."/>
            <person name="Bills G."/>
            <person name="Bluhm B."/>
            <person name="Cannon C."/>
            <person name="Castanera R."/>
            <person name="Culley D."/>
            <person name="Daum C."/>
            <person name="Ezra D."/>
            <person name="Gonzalez J."/>
            <person name="Henrissat B."/>
            <person name="Kuo A."/>
            <person name="Liang C."/>
            <person name="Lipzen A."/>
            <person name="Lutzoni F."/>
            <person name="Magnuson J."/>
            <person name="Mondo S."/>
            <person name="Nolan M."/>
            <person name="Ohm R."/>
            <person name="Pangilinan J."/>
            <person name="Park H.-J."/>
            <person name="Ramirez L."/>
            <person name="Alfaro M."/>
            <person name="Sun H."/>
            <person name="Tritt A."/>
            <person name="Yoshinaga Y."/>
            <person name="Zwiers L.-H."/>
            <person name="Turgeon B."/>
            <person name="Goodwin S."/>
            <person name="Spatafora J."/>
            <person name="Crous P."/>
            <person name="Grigoriev I."/>
        </authorList>
    </citation>
    <scope>NUCLEOTIDE SEQUENCE</scope>
    <source>
        <strain evidence="3">CBS 113818</strain>
    </source>
</reference>
<sequence>MLNPHMAEDITILEQYLTGQSPDTQPAGRAYNTISTTSANPIVYLRVPRIRKGLRSSLDPGRTQREIVEQVLSPFAVEVRKLYFDYVQPCFPILDEQTFLQLWLKDNDRISPTLLCDIYATATLYWRQSEVLRKYPQPDLHFLWNTAVTALQEDFMEPTISTVLAALLDMMGRPVGTMTGNIVNTGRVVTLAQSLGLHRDPTSWNSSTHEKNMRVRLWWGVLIHDAWSSIGHGTPPTINSRYYDVPMVTPEMLATPEMSETYFRTTMTFIHLCKLTVILIDILPYVYSLTLDVDEMWRQLRRTECALDDWVLCLPEHLEASASITYVNGASNLWLTYLSVKLLACRLAFKVTLKEPVQSLEARQYRLSTLREASCEVATFVTSLRDAQLQGFWLPYTSYLLVTAATILLRCTVECGNIATKRSCATKLTAFRDRLRSASEESAWDLADFCLERCNEPIQRITDAMMVAPPNAQTPMADTSDGSAPIEMTQESNEALPTGNMFPPIDSLEFPWDSLCDTFDGPWPTQL</sequence>
<dbReference type="EMBL" id="MU006221">
    <property type="protein sequence ID" value="KAF2829276.1"/>
    <property type="molecule type" value="Genomic_DNA"/>
</dbReference>
<dbReference type="SMART" id="SM00906">
    <property type="entry name" value="Fungal_trans"/>
    <property type="match status" value="1"/>
</dbReference>
<gene>
    <name evidence="3" type="ORF">CC86DRAFT_392426</name>
</gene>
<keyword evidence="1" id="KW-0539">Nucleus</keyword>
<dbReference type="GO" id="GO:0006351">
    <property type="term" value="P:DNA-templated transcription"/>
    <property type="evidence" value="ECO:0007669"/>
    <property type="project" value="InterPro"/>
</dbReference>
<dbReference type="Pfam" id="PF04082">
    <property type="entry name" value="Fungal_trans"/>
    <property type="match status" value="1"/>
</dbReference>
<dbReference type="PANTHER" id="PTHR31668:SF10">
    <property type="entry name" value="ZN(II)2CYS6 TRANSCRIPTION FACTOR (EUROFUNG)"/>
    <property type="match status" value="1"/>
</dbReference>
<evidence type="ECO:0000313" key="3">
    <source>
        <dbReference type="EMBL" id="KAF2829276.1"/>
    </source>
</evidence>
<evidence type="ECO:0000256" key="1">
    <source>
        <dbReference type="ARBA" id="ARBA00023242"/>
    </source>
</evidence>
<dbReference type="Proteomes" id="UP000799424">
    <property type="component" value="Unassembled WGS sequence"/>
</dbReference>
<dbReference type="PANTHER" id="PTHR31668">
    <property type="entry name" value="GLUCOSE TRANSPORT TRANSCRIPTION REGULATOR RGT1-RELATED-RELATED"/>
    <property type="match status" value="1"/>
</dbReference>
<organism evidence="3 4">
    <name type="scientific">Ophiobolus disseminans</name>
    <dbReference type="NCBI Taxonomy" id="1469910"/>
    <lineage>
        <taxon>Eukaryota</taxon>
        <taxon>Fungi</taxon>
        <taxon>Dikarya</taxon>
        <taxon>Ascomycota</taxon>
        <taxon>Pezizomycotina</taxon>
        <taxon>Dothideomycetes</taxon>
        <taxon>Pleosporomycetidae</taxon>
        <taxon>Pleosporales</taxon>
        <taxon>Pleosporineae</taxon>
        <taxon>Phaeosphaeriaceae</taxon>
        <taxon>Ophiobolus</taxon>
    </lineage>
</organism>
<proteinExistence type="predicted"/>
<dbReference type="OrthoDB" id="3034343at2759"/>
<keyword evidence="4" id="KW-1185">Reference proteome</keyword>
<dbReference type="InterPro" id="IPR007219">
    <property type="entry name" value="XnlR_reg_dom"/>
</dbReference>